<dbReference type="InterPro" id="IPR002123">
    <property type="entry name" value="Plipid/glycerol_acylTrfase"/>
</dbReference>
<feature type="domain" description="Phospholipid/glycerol acyltransferase" evidence="7">
    <location>
        <begin position="75"/>
        <end position="194"/>
    </location>
</feature>
<reference evidence="8 9" key="1">
    <citation type="submission" date="2017-04" db="EMBL/GenBank/DDBJ databases">
        <authorList>
            <person name="Afonso C.L."/>
            <person name="Miller P.J."/>
            <person name="Scott M.A."/>
            <person name="Spackman E."/>
            <person name="Goraichik I."/>
            <person name="Dimitrov K.M."/>
            <person name="Suarez D.L."/>
            <person name="Swayne D.E."/>
        </authorList>
    </citation>
    <scope>NUCLEOTIDE SEQUENCE [LARGE SCALE GENOMIC DNA]</scope>
    <source>
        <strain evidence="8 9">CGMCC 1.12708</strain>
    </source>
</reference>
<dbReference type="STRING" id="1434700.SAMN06296427_102138"/>
<gene>
    <name evidence="8" type="ORF">SAMN06296427_102138</name>
</gene>
<dbReference type="SMART" id="SM00563">
    <property type="entry name" value="PlsC"/>
    <property type="match status" value="1"/>
</dbReference>
<keyword evidence="6" id="KW-0472">Membrane</keyword>
<sequence>MKIFSIPVTIIYYFFFGLTLLLMHVWQWLAYNLGGYKSHHFSVKVMNLLLIYCTKILGTTHRFSGKEKLPKGVPIIFVSNHQSMLDISPIEWYLSEFHPKFISKIELGKGIPSVSYNLQRGGSALIDRKDSRQSLPEIKKLAELVQKNNYSVVIFPEGTRSRDGQLKHFHENGLKMLLKFAPSALIVPITINNSWKIVKNGNFPLSLGVRFSLQVHEPFTPKEMSFEELMEKTREAIQSTLETSKSN</sequence>
<dbReference type="OrthoDB" id="9803035at2"/>
<evidence type="ECO:0000256" key="3">
    <source>
        <dbReference type="ARBA" id="ARBA00022679"/>
    </source>
</evidence>
<dbReference type="SUPFAM" id="SSF69593">
    <property type="entry name" value="Glycerol-3-phosphate (1)-acyltransferase"/>
    <property type="match status" value="1"/>
</dbReference>
<keyword evidence="2" id="KW-0444">Lipid biosynthesis</keyword>
<dbReference type="PANTHER" id="PTHR10434:SF64">
    <property type="entry name" value="1-ACYL-SN-GLYCEROL-3-PHOSPHATE ACYLTRANSFERASE-RELATED"/>
    <property type="match status" value="1"/>
</dbReference>
<keyword evidence="6" id="KW-1133">Transmembrane helix</keyword>
<evidence type="ECO:0000259" key="7">
    <source>
        <dbReference type="SMART" id="SM00563"/>
    </source>
</evidence>
<dbReference type="AlphaFoldDB" id="A0A1W1Z2T5"/>
<keyword evidence="5 8" id="KW-0012">Acyltransferase</keyword>
<name>A0A1W1Z2T5_9FLAO</name>
<protein>
    <submittedName>
        <fullName evidence="8">1-acyl-sn-glycerol-3-phosphate acyltransferase</fullName>
    </submittedName>
</protein>
<dbReference type="GO" id="GO:0006654">
    <property type="term" value="P:phosphatidic acid biosynthetic process"/>
    <property type="evidence" value="ECO:0007669"/>
    <property type="project" value="TreeGrafter"/>
</dbReference>
<comment type="pathway">
    <text evidence="1">Lipid metabolism.</text>
</comment>
<dbReference type="EMBL" id="FWXS01000002">
    <property type="protein sequence ID" value="SMC42622.1"/>
    <property type="molecule type" value="Genomic_DNA"/>
</dbReference>
<evidence type="ECO:0000313" key="8">
    <source>
        <dbReference type="EMBL" id="SMC42622.1"/>
    </source>
</evidence>
<dbReference type="RefSeq" id="WP_084016247.1">
    <property type="nucleotide sequence ID" value="NZ_FWXS01000002.1"/>
</dbReference>
<dbReference type="CDD" id="cd07989">
    <property type="entry name" value="LPLAT_AGPAT-like"/>
    <property type="match status" value="1"/>
</dbReference>
<keyword evidence="6" id="KW-0812">Transmembrane</keyword>
<keyword evidence="4" id="KW-0443">Lipid metabolism</keyword>
<feature type="transmembrane region" description="Helical" evidence="6">
    <location>
        <begin position="12"/>
        <end position="29"/>
    </location>
</feature>
<proteinExistence type="predicted"/>
<organism evidence="8 9">
    <name type="scientific">Moheibacter sediminis</name>
    <dbReference type="NCBI Taxonomy" id="1434700"/>
    <lineage>
        <taxon>Bacteria</taxon>
        <taxon>Pseudomonadati</taxon>
        <taxon>Bacteroidota</taxon>
        <taxon>Flavobacteriia</taxon>
        <taxon>Flavobacteriales</taxon>
        <taxon>Weeksellaceae</taxon>
        <taxon>Moheibacter</taxon>
    </lineage>
</organism>
<evidence type="ECO:0000256" key="6">
    <source>
        <dbReference type="SAM" id="Phobius"/>
    </source>
</evidence>
<evidence type="ECO:0000256" key="2">
    <source>
        <dbReference type="ARBA" id="ARBA00022516"/>
    </source>
</evidence>
<evidence type="ECO:0000256" key="5">
    <source>
        <dbReference type="ARBA" id="ARBA00023315"/>
    </source>
</evidence>
<keyword evidence="9" id="KW-1185">Reference proteome</keyword>
<dbReference type="Pfam" id="PF01553">
    <property type="entry name" value="Acyltransferase"/>
    <property type="match status" value="1"/>
</dbReference>
<accession>A0A1W1Z2T5</accession>
<dbReference type="Proteomes" id="UP000192393">
    <property type="component" value="Unassembled WGS sequence"/>
</dbReference>
<evidence type="ECO:0000256" key="4">
    <source>
        <dbReference type="ARBA" id="ARBA00023098"/>
    </source>
</evidence>
<evidence type="ECO:0000256" key="1">
    <source>
        <dbReference type="ARBA" id="ARBA00005189"/>
    </source>
</evidence>
<dbReference type="PANTHER" id="PTHR10434">
    <property type="entry name" value="1-ACYL-SN-GLYCEROL-3-PHOSPHATE ACYLTRANSFERASE"/>
    <property type="match status" value="1"/>
</dbReference>
<keyword evidence="3 8" id="KW-0808">Transferase</keyword>
<evidence type="ECO:0000313" key="9">
    <source>
        <dbReference type="Proteomes" id="UP000192393"/>
    </source>
</evidence>
<dbReference type="GO" id="GO:0003841">
    <property type="term" value="F:1-acylglycerol-3-phosphate O-acyltransferase activity"/>
    <property type="evidence" value="ECO:0007669"/>
    <property type="project" value="TreeGrafter"/>
</dbReference>